<dbReference type="EMBL" id="JABWDY010035655">
    <property type="protein sequence ID" value="KAF5181842.1"/>
    <property type="molecule type" value="Genomic_DNA"/>
</dbReference>
<dbReference type="AlphaFoldDB" id="A0A7J6VBU6"/>
<evidence type="ECO:0000313" key="1">
    <source>
        <dbReference type="EMBL" id="KAF5181842.1"/>
    </source>
</evidence>
<protein>
    <submittedName>
        <fullName evidence="1">Uncharacterized protein</fullName>
    </submittedName>
</protein>
<proteinExistence type="predicted"/>
<keyword evidence="2" id="KW-1185">Reference proteome</keyword>
<evidence type="ECO:0000313" key="2">
    <source>
        <dbReference type="Proteomes" id="UP000554482"/>
    </source>
</evidence>
<dbReference type="Proteomes" id="UP000554482">
    <property type="component" value="Unassembled WGS sequence"/>
</dbReference>
<sequence>MPEVQLISYYCSTIAQLRVSVPLNPGYSPNKPLESDSETGIVYNVSHSLANISELLPLSRCNLHQDSGRWKVLFI</sequence>
<gene>
    <name evidence="1" type="ORF">FRX31_028572</name>
</gene>
<organism evidence="1 2">
    <name type="scientific">Thalictrum thalictroides</name>
    <name type="common">Rue-anemone</name>
    <name type="synonym">Anemone thalictroides</name>
    <dbReference type="NCBI Taxonomy" id="46969"/>
    <lineage>
        <taxon>Eukaryota</taxon>
        <taxon>Viridiplantae</taxon>
        <taxon>Streptophyta</taxon>
        <taxon>Embryophyta</taxon>
        <taxon>Tracheophyta</taxon>
        <taxon>Spermatophyta</taxon>
        <taxon>Magnoliopsida</taxon>
        <taxon>Ranunculales</taxon>
        <taxon>Ranunculaceae</taxon>
        <taxon>Thalictroideae</taxon>
        <taxon>Thalictrum</taxon>
    </lineage>
</organism>
<accession>A0A7J6VBU6</accession>
<comment type="caution">
    <text evidence="1">The sequence shown here is derived from an EMBL/GenBank/DDBJ whole genome shotgun (WGS) entry which is preliminary data.</text>
</comment>
<name>A0A7J6VBU6_THATH</name>
<reference evidence="1 2" key="1">
    <citation type="submission" date="2020-06" db="EMBL/GenBank/DDBJ databases">
        <title>Transcriptomic and genomic resources for Thalictrum thalictroides and T. hernandezii: Facilitating candidate gene discovery in an emerging model plant lineage.</title>
        <authorList>
            <person name="Arias T."/>
            <person name="Riano-Pachon D.M."/>
            <person name="Di Stilio V.S."/>
        </authorList>
    </citation>
    <scope>NUCLEOTIDE SEQUENCE [LARGE SCALE GENOMIC DNA]</scope>
    <source>
        <strain evidence="2">cv. WT478/WT964</strain>
        <tissue evidence="1">Leaves</tissue>
    </source>
</reference>